<gene>
    <name evidence="2" type="ORF">N0F65_006643</name>
</gene>
<reference evidence="2" key="1">
    <citation type="submission" date="2022-11" db="EMBL/GenBank/DDBJ databases">
        <authorList>
            <person name="Morgan W.R."/>
            <person name="Tartar A."/>
        </authorList>
    </citation>
    <scope>NUCLEOTIDE SEQUENCE</scope>
    <source>
        <strain evidence="2">ARSEF 373</strain>
    </source>
</reference>
<reference evidence="2" key="2">
    <citation type="journal article" date="2023" name="Microbiol Resour">
        <title>Decontamination and Annotation of the Draft Genome Sequence of the Oomycete Lagenidium giganteum ARSEF 373.</title>
        <authorList>
            <person name="Morgan W.R."/>
            <person name="Tartar A."/>
        </authorList>
    </citation>
    <scope>NUCLEOTIDE SEQUENCE</scope>
    <source>
        <strain evidence="2">ARSEF 373</strain>
    </source>
</reference>
<evidence type="ECO:0000313" key="2">
    <source>
        <dbReference type="EMBL" id="DBA02853.1"/>
    </source>
</evidence>
<evidence type="ECO:0000256" key="1">
    <source>
        <dbReference type="SAM" id="SignalP"/>
    </source>
</evidence>
<proteinExistence type="predicted"/>
<sequence length="342" mass="37696">MLAAIAVSTLYSVTAAPLQTNPTMPMEDIIELNHENPAFGAAIESPIYTTEVSKNVVADNVTVVNGEFEFDLFGDGEFSGEAVASRLRRRMEAVNDDIGRIERALNKKLERNVNKLKTQGEAASIPWPSDYWAVANDGINARWNDNEDSTSVKYAKAFKLDPKKLTDAISRNNGVLSQTRNKPCTNDNQCASLNDGSKCAIREGESRGYCIPTWFGVCHAWAPAAIQEPEPKCPVTKNGVTFRVFDIKALMTQIYDGARVGSVFTGARYDGEDDGPTDHFGRFIDAAHRDIGPGFFHIVFSNMLGDMKRSFVLDVDAGNQVWNQPVRGYKILHFSTCAEGNK</sequence>
<dbReference type="Proteomes" id="UP001146120">
    <property type="component" value="Unassembled WGS sequence"/>
</dbReference>
<dbReference type="AlphaFoldDB" id="A0AAV2ZCD0"/>
<name>A0AAV2ZCD0_9STRA</name>
<dbReference type="GO" id="GO:0016755">
    <property type="term" value="F:aminoacyltransferase activity"/>
    <property type="evidence" value="ECO:0007669"/>
    <property type="project" value="InterPro"/>
</dbReference>
<dbReference type="Gene3D" id="3.30.40.240">
    <property type="entry name" value="Transglutaminase elicitor, body domain"/>
    <property type="match status" value="1"/>
</dbReference>
<keyword evidence="1" id="KW-0732">Signal</keyword>
<dbReference type="EMBL" id="DAKRPA010000026">
    <property type="protein sequence ID" value="DBA02853.1"/>
    <property type="molecule type" value="Genomic_DNA"/>
</dbReference>
<comment type="caution">
    <text evidence="2">The sequence shown here is derived from an EMBL/GenBank/DDBJ whole genome shotgun (WGS) entry which is preliminary data.</text>
</comment>
<feature type="chain" id="PRO_5043326748" evidence="1">
    <location>
        <begin position="16"/>
        <end position="342"/>
    </location>
</feature>
<dbReference type="InterPro" id="IPR032048">
    <property type="entry name" value="TGase_elicitor"/>
</dbReference>
<feature type="signal peptide" evidence="1">
    <location>
        <begin position="1"/>
        <end position="15"/>
    </location>
</feature>
<accession>A0AAV2ZCD0</accession>
<protein>
    <submittedName>
        <fullName evidence="2">Uncharacterized protein</fullName>
    </submittedName>
</protein>
<organism evidence="2 3">
    <name type="scientific">Lagenidium giganteum</name>
    <dbReference type="NCBI Taxonomy" id="4803"/>
    <lineage>
        <taxon>Eukaryota</taxon>
        <taxon>Sar</taxon>
        <taxon>Stramenopiles</taxon>
        <taxon>Oomycota</taxon>
        <taxon>Peronosporomycetes</taxon>
        <taxon>Pythiales</taxon>
        <taxon>Pythiaceae</taxon>
    </lineage>
</organism>
<dbReference type="Pfam" id="PF16683">
    <property type="entry name" value="TGase_elicitor"/>
    <property type="match status" value="1"/>
</dbReference>
<evidence type="ECO:0000313" key="3">
    <source>
        <dbReference type="Proteomes" id="UP001146120"/>
    </source>
</evidence>
<keyword evidence="3" id="KW-1185">Reference proteome</keyword>